<evidence type="ECO:0000256" key="5">
    <source>
        <dbReference type="ARBA" id="ARBA00023015"/>
    </source>
</evidence>
<dbReference type="STRING" id="6526.A0A2C9KAM5"/>
<keyword evidence="7" id="KW-0804">Transcription</keyword>
<dbReference type="RefSeq" id="XP_013077535.2">
    <property type="nucleotide sequence ID" value="XM_013222081.2"/>
</dbReference>
<dbReference type="OrthoDB" id="6158220at2759"/>
<comment type="subcellular location">
    <subcellularLocation>
        <location evidence="1">Nucleus</location>
    </subcellularLocation>
</comment>
<dbReference type="GO" id="GO:0045165">
    <property type="term" value="P:cell fate commitment"/>
    <property type="evidence" value="ECO:0007669"/>
    <property type="project" value="TreeGrafter"/>
</dbReference>
<dbReference type="EnsemblMetazoa" id="BGLB016990-RE">
    <property type="protein sequence ID" value="BGLB016990-PE"/>
    <property type="gene ID" value="BGLB016990"/>
</dbReference>
<dbReference type="SUPFAM" id="SSF57716">
    <property type="entry name" value="Glucocorticoid receptor-like (DNA-binding domain)"/>
    <property type="match status" value="2"/>
</dbReference>
<feature type="compositionally biased region" description="Polar residues" evidence="10">
    <location>
        <begin position="240"/>
        <end position="254"/>
    </location>
</feature>
<keyword evidence="3 9" id="KW-0863">Zinc-finger</keyword>
<evidence type="ECO:0000256" key="7">
    <source>
        <dbReference type="ARBA" id="ARBA00023163"/>
    </source>
</evidence>
<evidence type="ECO:0000256" key="2">
    <source>
        <dbReference type="ARBA" id="ARBA00022723"/>
    </source>
</evidence>
<reference evidence="12" key="1">
    <citation type="submission" date="2020-05" db="UniProtKB">
        <authorList>
            <consortium name="EnsemblMetazoa"/>
        </authorList>
    </citation>
    <scope>IDENTIFICATION</scope>
    <source>
        <strain evidence="12">BB02</strain>
    </source>
</reference>
<keyword evidence="8" id="KW-0539">Nucleus</keyword>
<organism evidence="12 13">
    <name type="scientific">Biomphalaria glabrata</name>
    <name type="common">Bloodfluke planorb</name>
    <name type="synonym">Freshwater snail</name>
    <dbReference type="NCBI Taxonomy" id="6526"/>
    <lineage>
        <taxon>Eukaryota</taxon>
        <taxon>Metazoa</taxon>
        <taxon>Spiralia</taxon>
        <taxon>Lophotrochozoa</taxon>
        <taxon>Mollusca</taxon>
        <taxon>Gastropoda</taxon>
        <taxon>Heterobranchia</taxon>
        <taxon>Euthyneura</taxon>
        <taxon>Panpulmonata</taxon>
        <taxon>Hygrophila</taxon>
        <taxon>Lymnaeoidea</taxon>
        <taxon>Planorbidae</taxon>
        <taxon>Biomphalaria</taxon>
    </lineage>
</organism>
<protein>
    <recommendedName>
        <fullName evidence="11">GATA-type domain-containing protein</fullName>
    </recommendedName>
</protein>
<feature type="compositionally biased region" description="Low complexity" evidence="10">
    <location>
        <begin position="674"/>
        <end position="706"/>
    </location>
</feature>
<dbReference type="AlphaFoldDB" id="A0A2C9KAM5"/>
<feature type="domain" description="GATA-type" evidence="11">
    <location>
        <begin position="606"/>
        <end position="659"/>
    </location>
</feature>
<dbReference type="FunFam" id="3.30.50.10:FF:000032">
    <property type="entry name" value="Transcription factor GATA-3"/>
    <property type="match status" value="1"/>
</dbReference>
<evidence type="ECO:0000313" key="13">
    <source>
        <dbReference type="Proteomes" id="UP000076420"/>
    </source>
</evidence>
<feature type="region of interest" description="Disordered" evidence="10">
    <location>
        <begin position="720"/>
        <end position="761"/>
    </location>
</feature>
<keyword evidence="5" id="KW-0805">Transcription regulation</keyword>
<evidence type="ECO:0000256" key="8">
    <source>
        <dbReference type="ARBA" id="ARBA00023242"/>
    </source>
</evidence>
<gene>
    <name evidence="12" type="primary">106063651</name>
</gene>
<sequence length="947" mass="102363">MTSSMSQGEHWKSRAIASSSPTHHIIERPSGTPNSAHGTSMTPRHSPSAPQSVNSASSSPCSPSESAPPCYRRASPHQEGLVVVKTEVRETKSPASSSRDQGATIQRVVHSEYAAHRKHLASFHDSGSRSEFHDQKPILKDSYGADRFHTDELGPPPPQAVEVSAVGQDYINTINPSVGNVPKSAYSSIFRFQQATDAGLEGKNTPPSYSELHSHDQPRPSPTSKTTPLSSHLTPLGSSYSVTQGGNTLLNHQLTPLGPPNASSSQIPASYRHPAQSSQFESLLLPQEDVEVFFERLDRPGAASASHDGVRQAMPVQQYAVGGDSEGTSYANLSNSSLGGGQYYLAPNQMRRISYSTSGGHQLNSYPSPLFTSQRSNAHTPTAAGYNNGHAQSPVPSMWVSPNESVYANLNPPLSDAMKYEYSGQEGASSVVSVPRTESVLTLQLSRQDSYGGRLFSGGGGNGGGGISEAYINPELPTWSYTVMPDRSLKEGTDEYYGAVEGRECVNCGSISTPLWRRDATGHYLCNACGLYSKSINGVPRQPMEDESSVTPPLQTTPTSPPPTQATPQLAMQRSLGGNAYKGSDDEDSRVKRNTDLSKFEKSGQRRMGLCCANCNTTTTTLWRRNGEGEPVCNACGLYYKLHQVNRPLSMKKDGIQTRKRKPKSSGKSKGGSKEQQQQRIQQQRQQQQQQQQQRQQNQHLPQQQQHHGAYLDYGAAVQMQQQQNHHHHHHQQQQQSHLQQQQQQHAHPSMMTGGDHDVNHVVGDITSYAQPQHTRTHDLLDLTLSRSQNGHVTELKPLPSYSSLYTSHGGHSNGGANDSSSLGSHTSSICQSNSAVLAALASPTVSHHATLLPISSLTPSGRQILASNSMAHMSSAHPSEAHPSVIGRTFSLDGIIVKQEQDAVYTPSPPKAVPVMTSDGSNDDDVTVHGLTGSEILQLKSSTVSL</sequence>
<keyword evidence="2" id="KW-0479">Metal-binding</keyword>
<dbReference type="GO" id="GO:0008270">
    <property type="term" value="F:zinc ion binding"/>
    <property type="evidence" value="ECO:0007669"/>
    <property type="project" value="UniProtKB-KW"/>
</dbReference>
<feature type="compositionally biased region" description="Polar residues" evidence="10">
    <location>
        <begin position="93"/>
        <end position="104"/>
    </location>
</feature>
<dbReference type="RefSeq" id="XP_013077531.2">
    <property type="nucleotide sequence ID" value="XM_013222077.2"/>
</dbReference>
<feature type="region of interest" description="Disordered" evidence="10">
    <location>
        <begin position="540"/>
        <end position="600"/>
    </location>
</feature>
<dbReference type="PROSITE" id="PS00344">
    <property type="entry name" value="GATA_ZN_FINGER_1"/>
    <property type="match status" value="2"/>
</dbReference>
<evidence type="ECO:0000256" key="10">
    <source>
        <dbReference type="SAM" id="MobiDB-lite"/>
    </source>
</evidence>
<feature type="region of interest" description="Disordered" evidence="10">
    <location>
        <begin position="199"/>
        <end position="273"/>
    </location>
</feature>
<evidence type="ECO:0000256" key="1">
    <source>
        <dbReference type="ARBA" id="ARBA00004123"/>
    </source>
</evidence>
<dbReference type="GO" id="GO:0005634">
    <property type="term" value="C:nucleus"/>
    <property type="evidence" value="ECO:0007669"/>
    <property type="project" value="UniProtKB-SubCell"/>
</dbReference>
<dbReference type="GO" id="GO:0000981">
    <property type="term" value="F:DNA-binding transcription factor activity, RNA polymerase II-specific"/>
    <property type="evidence" value="ECO:0007669"/>
    <property type="project" value="TreeGrafter"/>
</dbReference>
<dbReference type="Gene3D" id="3.30.50.10">
    <property type="entry name" value="Erythroid Transcription Factor GATA-1, subunit A"/>
    <property type="match status" value="2"/>
</dbReference>
<dbReference type="PANTHER" id="PTHR10071:SF337">
    <property type="entry name" value="GATA-BINDING FACTOR A"/>
    <property type="match status" value="1"/>
</dbReference>
<dbReference type="EnsemblMetazoa" id="BGLB016990-RB">
    <property type="protein sequence ID" value="BGLB016990-PB"/>
    <property type="gene ID" value="BGLB016990"/>
</dbReference>
<evidence type="ECO:0000259" key="11">
    <source>
        <dbReference type="PROSITE" id="PS50114"/>
    </source>
</evidence>
<dbReference type="EnsemblMetazoa" id="BGLB016990-RD">
    <property type="protein sequence ID" value="BGLB016990-PD"/>
    <property type="gene ID" value="BGLB016990"/>
</dbReference>
<name>A0A2C9KAM5_BIOGL</name>
<dbReference type="InterPro" id="IPR039355">
    <property type="entry name" value="Transcription_factor_GATA"/>
</dbReference>
<evidence type="ECO:0000256" key="4">
    <source>
        <dbReference type="ARBA" id="ARBA00022833"/>
    </source>
</evidence>
<dbReference type="GO" id="GO:0000978">
    <property type="term" value="F:RNA polymerase II cis-regulatory region sequence-specific DNA binding"/>
    <property type="evidence" value="ECO:0007669"/>
    <property type="project" value="TreeGrafter"/>
</dbReference>
<feature type="compositionally biased region" description="Basic and acidic residues" evidence="10">
    <location>
        <begin position="589"/>
        <end position="600"/>
    </location>
</feature>
<keyword evidence="6" id="KW-0238">DNA-binding</keyword>
<feature type="compositionally biased region" description="Low complexity" evidence="10">
    <location>
        <begin position="222"/>
        <end position="239"/>
    </location>
</feature>
<dbReference type="RefSeq" id="XP_013077534.2">
    <property type="nucleotide sequence ID" value="XM_013222080.2"/>
</dbReference>
<dbReference type="PRINTS" id="PR00619">
    <property type="entry name" value="GATAZNFINGER"/>
</dbReference>
<dbReference type="RefSeq" id="XP_013077532.2">
    <property type="nucleotide sequence ID" value="XM_013222078.2"/>
</dbReference>
<dbReference type="PROSITE" id="PS50114">
    <property type="entry name" value="GATA_ZN_FINGER_2"/>
    <property type="match status" value="2"/>
</dbReference>
<feature type="compositionally biased region" description="Basic residues" evidence="10">
    <location>
        <begin position="658"/>
        <end position="667"/>
    </location>
</feature>
<feature type="region of interest" description="Disordered" evidence="10">
    <location>
        <begin position="650"/>
        <end position="707"/>
    </location>
</feature>
<dbReference type="GO" id="GO:0000122">
    <property type="term" value="P:negative regulation of transcription by RNA polymerase II"/>
    <property type="evidence" value="ECO:0007669"/>
    <property type="project" value="TreeGrafter"/>
</dbReference>
<feature type="compositionally biased region" description="Polar residues" evidence="10">
    <location>
        <begin position="31"/>
        <end position="45"/>
    </location>
</feature>
<dbReference type="RefSeq" id="XP_013077533.2">
    <property type="nucleotide sequence ID" value="XM_013222079.2"/>
</dbReference>
<dbReference type="VEuPathDB" id="VectorBase:BGLAX_049269"/>
<evidence type="ECO:0000256" key="3">
    <source>
        <dbReference type="ARBA" id="ARBA00022771"/>
    </source>
</evidence>
<feature type="region of interest" description="Disordered" evidence="10">
    <location>
        <begin position="1"/>
        <end position="105"/>
    </location>
</feature>
<feature type="domain" description="GATA-type" evidence="11">
    <location>
        <begin position="499"/>
        <end position="534"/>
    </location>
</feature>
<dbReference type="Pfam" id="PF00320">
    <property type="entry name" value="GATA"/>
    <property type="match status" value="2"/>
</dbReference>
<proteinExistence type="predicted"/>
<dbReference type="PANTHER" id="PTHR10071">
    <property type="entry name" value="TRANSCRIPTION FACTOR GATA FAMILY MEMBER"/>
    <property type="match status" value="1"/>
</dbReference>
<dbReference type="Proteomes" id="UP000076420">
    <property type="component" value="Unassembled WGS sequence"/>
</dbReference>
<accession>A0A2C9KAM5</accession>
<evidence type="ECO:0000256" key="6">
    <source>
        <dbReference type="ARBA" id="ARBA00023125"/>
    </source>
</evidence>
<evidence type="ECO:0000313" key="12">
    <source>
        <dbReference type="EnsemblMetazoa" id="BGLB016990-PB"/>
    </source>
</evidence>
<evidence type="ECO:0000256" key="9">
    <source>
        <dbReference type="PROSITE-ProRule" id="PRU00094"/>
    </source>
</evidence>
<feature type="region of interest" description="Disordered" evidence="10">
    <location>
        <begin position="804"/>
        <end position="828"/>
    </location>
</feature>
<dbReference type="VEuPathDB" id="VectorBase:BGLB016990"/>
<dbReference type="SMART" id="SM00401">
    <property type="entry name" value="ZnF_GATA"/>
    <property type="match status" value="2"/>
</dbReference>
<keyword evidence="4" id="KW-0862">Zinc</keyword>
<feature type="compositionally biased region" description="Low complexity" evidence="10">
    <location>
        <begin position="733"/>
        <end position="748"/>
    </location>
</feature>
<dbReference type="CDD" id="cd00202">
    <property type="entry name" value="ZnF_GATA"/>
    <property type="match status" value="2"/>
</dbReference>
<dbReference type="EnsemblMetazoa" id="BGLB016990-RC">
    <property type="protein sequence ID" value="BGLB016990-PC"/>
    <property type="gene ID" value="BGLB016990"/>
</dbReference>
<dbReference type="InterPro" id="IPR000679">
    <property type="entry name" value="Znf_GATA"/>
</dbReference>
<dbReference type="GO" id="GO:0045944">
    <property type="term" value="P:positive regulation of transcription by RNA polymerase II"/>
    <property type="evidence" value="ECO:0007669"/>
    <property type="project" value="TreeGrafter"/>
</dbReference>
<dbReference type="InterPro" id="IPR013088">
    <property type="entry name" value="Znf_NHR/GATA"/>
</dbReference>
<dbReference type="EnsemblMetazoa" id="BGLB016990-RA">
    <property type="protein sequence ID" value="BGLB016990-PA"/>
    <property type="gene ID" value="BGLB016990"/>
</dbReference>
<dbReference type="KEGG" id="bgt:106063651"/>
<feature type="compositionally biased region" description="Low complexity" evidence="10">
    <location>
        <begin position="46"/>
        <end position="69"/>
    </location>
</feature>